<protein>
    <submittedName>
        <fullName evidence="6">LacI family DNA-binding transcriptional regulator</fullName>
    </submittedName>
</protein>
<reference evidence="6 7" key="1">
    <citation type="submission" date="2024-09" db="EMBL/GenBank/DDBJ databases">
        <authorList>
            <person name="Sun Q."/>
            <person name="Mori K."/>
        </authorList>
    </citation>
    <scope>NUCLEOTIDE SEQUENCE [LARGE SCALE GENOMIC DNA]</scope>
    <source>
        <strain evidence="6 7">CCM 8545</strain>
    </source>
</reference>
<dbReference type="SUPFAM" id="SSF53822">
    <property type="entry name" value="Periplasmic binding protein-like I"/>
    <property type="match status" value="1"/>
</dbReference>
<dbReference type="GO" id="GO:0003677">
    <property type="term" value="F:DNA binding"/>
    <property type="evidence" value="ECO:0007669"/>
    <property type="project" value="UniProtKB-KW"/>
</dbReference>
<accession>A0ABV6CC83</accession>
<proteinExistence type="predicted"/>
<evidence type="ECO:0000313" key="6">
    <source>
        <dbReference type="EMBL" id="MFC0180584.1"/>
    </source>
</evidence>
<sequence length="332" mass="37080">MANYRINKVTLDNVAQLANVSKVTVSRAFSQPEKVNQTTLKRILDAAEKVGYVVNTAARNLRAKSSKTIGIVTPDLSNPFFSHLAKFMTEEAHQNGYDTLIFDSYESIHNEQNIIDKLIGYGVDAIILAVVSSEISYNPPYFKQLKILGIPVILLDRHIPDSPFSGVYIDNIDCGIQVGRYLVNQKVKKVTIISGPKDSLVAQERVSGIKMILENYTNIETIFADFLMNEAYLATVEHLKKANIPDYFVGCNNQISLGIIKACIEKGLMPQKDFCLFSIDEVSHANIYGFKFPCIVSDLNEIAWQAINMALRRINEELSTIGNVVVRGQLQI</sequence>
<dbReference type="SMART" id="SM00354">
    <property type="entry name" value="HTH_LACI"/>
    <property type="match status" value="1"/>
</dbReference>
<dbReference type="Proteomes" id="UP001589758">
    <property type="component" value="Unassembled WGS sequence"/>
</dbReference>
<dbReference type="InterPro" id="IPR010982">
    <property type="entry name" value="Lambda_DNA-bd_dom_sf"/>
</dbReference>
<dbReference type="InterPro" id="IPR028082">
    <property type="entry name" value="Peripla_BP_I"/>
</dbReference>
<dbReference type="EMBL" id="JBHLXE010000105">
    <property type="protein sequence ID" value="MFC0180584.1"/>
    <property type="molecule type" value="Genomic_DNA"/>
</dbReference>
<dbReference type="InterPro" id="IPR025997">
    <property type="entry name" value="SBP_2_dom"/>
</dbReference>
<keyword evidence="1" id="KW-0678">Repressor</keyword>
<evidence type="ECO:0000259" key="5">
    <source>
        <dbReference type="PROSITE" id="PS50932"/>
    </source>
</evidence>
<keyword evidence="2" id="KW-0805">Transcription regulation</keyword>
<dbReference type="CDD" id="cd01392">
    <property type="entry name" value="HTH_LacI"/>
    <property type="match status" value="1"/>
</dbReference>
<feature type="domain" description="HTH lacI-type" evidence="5">
    <location>
        <begin position="9"/>
        <end position="63"/>
    </location>
</feature>
<evidence type="ECO:0000313" key="7">
    <source>
        <dbReference type="Proteomes" id="UP001589758"/>
    </source>
</evidence>
<evidence type="ECO:0000256" key="2">
    <source>
        <dbReference type="ARBA" id="ARBA00023015"/>
    </source>
</evidence>
<dbReference type="Gene3D" id="3.40.50.2300">
    <property type="match status" value="2"/>
</dbReference>
<organism evidence="6 7">
    <name type="scientific">Thorsellia kenyensis</name>
    <dbReference type="NCBI Taxonomy" id="1549888"/>
    <lineage>
        <taxon>Bacteria</taxon>
        <taxon>Pseudomonadati</taxon>
        <taxon>Pseudomonadota</taxon>
        <taxon>Gammaproteobacteria</taxon>
        <taxon>Enterobacterales</taxon>
        <taxon>Thorselliaceae</taxon>
        <taxon>Thorsellia</taxon>
    </lineage>
</organism>
<evidence type="ECO:0000256" key="3">
    <source>
        <dbReference type="ARBA" id="ARBA00023125"/>
    </source>
</evidence>
<dbReference type="PANTHER" id="PTHR30146:SF151">
    <property type="entry name" value="HTH-TYPE TRANSCRIPTIONAL REPRESSOR CYTR"/>
    <property type="match status" value="1"/>
</dbReference>
<dbReference type="SUPFAM" id="SSF47413">
    <property type="entry name" value="lambda repressor-like DNA-binding domains"/>
    <property type="match status" value="1"/>
</dbReference>
<dbReference type="Pfam" id="PF13407">
    <property type="entry name" value="Peripla_BP_4"/>
    <property type="match status" value="1"/>
</dbReference>
<keyword evidence="7" id="KW-1185">Reference proteome</keyword>
<comment type="caution">
    <text evidence="6">The sequence shown here is derived from an EMBL/GenBank/DDBJ whole genome shotgun (WGS) entry which is preliminary data.</text>
</comment>
<name>A0ABV6CC83_9GAMM</name>
<dbReference type="RefSeq" id="WP_385877703.1">
    <property type="nucleotide sequence ID" value="NZ_JBHLXE010000105.1"/>
</dbReference>
<dbReference type="PROSITE" id="PS50932">
    <property type="entry name" value="HTH_LACI_2"/>
    <property type="match status" value="1"/>
</dbReference>
<keyword evidence="4" id="KW-0804">Transcription</keyword>
<evidence type="ECO:0000256" key="1">
    <source>
        <dbReference type="ARBA" id="ARBA00022491"/>
    </source>
</evidence>
<evidence type="ECO:0000256" key="4">
    <source>
        <dbReference type="ARBA" id="ARBA00023163"/>
    </source>
</evidence>
<dbReference type="Gene3D" id="1.10.260.40">
    <property type="entry name" value="lambda repressor-like DNA-binding domains"/>
    <property type="match status" value="1"/>
</dbReference>
<dbReference type="PANTHER" id="PTHR30146">
    <property type="entry name" value="LACI-RELATED TRANSCRIPTIONAL REPRESSOR"/>
    <property type="match status" value="1"/>
</dbReference>
<dbReference type="InterPro" id="IPR000843">
    <property type="entry name" value="HTH_LacI"/>
</dbReference>
<dbReference type="Pfam" id="PF00356">
    <property type="entry name" value="LacI"/>
    <property type="match status" value="1"/>
</dbReference>
<gene>
    <name evidence="6" type="ORF">ACFFIT_10910</name>
</gene>
<keyword evidence="3 6" id="KW-0238">DNA-binding</keyword>
<dbReference type="CDD" id="cd06267">
    <property type="entry name" value="PBP1_LacI_sugar_binding-like"/>
    <property type="match status" value="1"/>
</dbReference>